<keyword evidence="2" id="KW-1185">Reference proteome</keyword>
<dbReference type="AlphaFoldDB" id="A0A1H7VW09"/>
<dbReference type="EMBL" id="FOAZ01000019">
    <property type="protein sequence ID" value="SEM13370.1"/>
    <property type="molecule type" value="Genomic_DNA"/>
</dbReference>
<reference evidence="2" key="1">
    <citation type="submission" date="2016-10" db="EMBL/GenBank/DDBJ databases">
        <authorList>
            <person name="Varghese N."/>
        </authorList>
    </citation>
    <scope>NUCLEOTIDE SEQUENCE [LARGE SCALE GENOMIC DNA]</scope>
    <source>
        <strain evidence="2">DSM 45096 / BCRC 16803 / CGMCC 4.1857 / CIP 109030 / JCM 12277 / KCTC 19219 / NBRC 100920 / 33214</strain>
    </source>
</reference>
<dbReference type="Proteomes" id="UP000183015">
    <property type="component" value="Unassembled WGS sequence"/>
</dbReference>
<gene>
    <name evidence="1" type="ORF">SAMN05414137_11936</name>
</gene>
<evidence type="ECO:0000313" key="1">
    <source>
        <dbReference type="EMBL" id="SEM13370.1"/>
    </source>
</evidence>
<accession>A0A1H7VW09</accession>
<dbReference type="eggNOG" id="ENOG5031KV7">
    <property type="taxonomic scope" value="Bacteria"/>
</dbReference>
<dbReference type="RefSeq" id="WP_042457508.1">
    <property type="nucleotide sequence ID" value="NZ_BBPN01000047.1"/>
</dbReference>
<dbReference type="STRING" id="235985.SAMN05414137_11936"/>
<organism evidence="1 2">
    <name type="scientific">Streptacidiphilus jiangxiensis</name>
    <dbReference type="NCBI Taxonomy" id="235985"/>
    <lineage>
        <taxon>Bacteria</taxon>
        <taxon>Bacillati</taxon>
        <taxon>Actinomycetota</taxon>
        <taxon>Actinomycetes</taxon>
        <taxon>Kitasatosporales</taxon>
        <taxon>Streptomycetaceae</taxon>
        <taxon>Streptacidiphilus</taxon>
    </lineage>
</organism>
<name>A0A1H7VW09_STRJI</name>
<proteinExistence type="predicted"/>
<protein>
    <submittedName>
        <fullName evidence="1">Uncharacterized protein</fullName>
    </submittedName>
</protein>
<evidence type="ECO:0000313" key="2">
    <source>
        <dbReference type="Proteomes" id="UP000183015"/>
    </source>
</evidence>
<dbReference type="OrthoDB" id="3696314at2"/>
<sequence>MAERMLHRAGVFGSYQGNLYRVLGGRKSVRVTLALIEDGDPVPSDLQPDPNAPGRAFFAGPEQLDSWYRTRWTFRWRDQPFDAVGSSEGRIGGWYAGREWWLIEDHLERMEASAWMGTFPLDEVTDLTEHREDLMAAWKEEHDR</sequence>